<dbReference type="InterPro" id="IPR023299">
    <property type="entry name" value="ATPase_P-typ_cyto_dom_N"/>
</dbReference>
<dbReference type="PANTHER" id="PTHR24092:SF175">
    <property type="entry name" value="PHOSPHOLIPID-TRANSPORTING ATPASE"/>
    <property type="match status" value="1"/>
</dbReference>
<protein>
    <recommendedName>
        <fullName evidence="17">Phospholipid-transporting ATPase</fullName>
        <ecNumber evidence="17">7.6.2.1</ecNumber>
    </recommendedName>
</protein>
<dbReference type="Proteomes" id="UP000037069">
    <property type="component" value="Unassembled WGS sequence"/>
</dbReference>
<feature type="binding site" evidence="16">
    <location>
        <position position="389"/>
    </location>
    <ligand>
        <name>Mg(2+)</name>
        <dbReference type="ChEBI" id="CHEBI:18420"/>
    </ligand>
</feature>
<feature type="domain" description="P-type ATPase N-terminal" evidence="19">
    <location>
        <begin position="29"/>
        <end position="75"/>
    </location>
</feature>
<feature type="binding site" evidence="15">
    <location>
        <position position="619"/>
    </location>
    <ligand>
        <name>ATP</name>
        <dbReference type="ChEBI" id="CHEBI:30616"/>
    </ligand>
</feature>
<dbReference type="OMA" id="XPFLSYQ"/>
<dbReference type="NCBIfam" id="TIGR01652">
    <property type="entry name" value="ATPase-Plipid"/>
    <property type="match status" value="1"/>
</dbReference>
<feature type="transmembrane region" description="Helical" evidence="17">
    <location>
        <begin position="897"/>
        <end position="917"/>
    </location>
</feature>
<keyword evidence="4" id="KW-0597">Phosphoprotein</keyword>
<feature type="binding site" evidence="15">
    <location>
        <position position="562"/>
    </location>
    <ligand>
        <name>ATP</name>
        <dbReference type="ChEBI" id="CHEBI:30616"/>
    </ligand>
</feature>
<keyword evidence="8 15" id="KW-0067">ATP-binding</keyword>
<dbReference type="InterPro" id="IPR018303">
    <property type="entry name" value="ATPase_P-typ_P_site"/>
</dbReference>
<dbReference type="Pfam" id="PF16212">
    <property type="entry name" value="PhoLip_ATPase_C"/>
    <property type="match status" value="1"/>
</dbReference>
<keyword evidence="6 16" id="KW-0479">Metal-binding</keyword>
<evidence type="ECO:0000313" key="22">
    <source>
        <dbReference type="Proteomes" id="UP000037069"/>
    </source>
</evidence>
<evidence type="ECO:0000256" key="8">
    <source>
        <dbReference type="ARBA" id="ARBA00022840"/>
    </source>
</evidence>
<dbReference type="InterPro" id="IPR036412">
    <property type="entry name" value="HAD-like_sf"/>
</dbReference>
<feature type="transmembrane region" description="Helical" evidence="17">
    <location>
        <begin position="938"/>
        <end position="963"/>
    </location>
</feature>
<feature type="binding site" evidence="15">
    <location>
        <position position="701"/>
    </location>
    <ligand>
        <name>ATP</name>
        <dbReference type="ChEBI" id="CHEBI:30616"/>
    </ligand>
</feature>
<feature type="transmembrane region" description="Helical" evidence="17">
    <location>
        <begin position="1006"/>
        <end position="1029"/>
    </location>
</feature>
<gene>
    <name evidence="21" type="ORF">FF38_06498</name>
</gene>
<dbReference type="FunFam" id="3.40.50.1000:FF:000014">
    <property type="entry name" value="Phospholipid-transporting ATPase"/>
    <property type="match status" value="1"/>
</dbReference>
<feature type="binding site" evidence="15">
    <location>
        <position position="787"/>
    </location>
    <ligand>
        <name>ATP</name>
        <dbReference type="ChEBI" id="CHEBI:30616"/>
    </ligand>
</feature>
<dbReference type="PROSITE" id="PS00154">
    <property type="entry name" value="ATPASE_E1_E2"/>
    <property type="match status" value="1"/>
</dbReference>
<feature type="binding site" evidence="15">
    <location>
        <position position="700"/>
    </location>
    <ligand>
        <name>ATP</name>
        <dbReference type="ChEBI" id="CHEBI:30616"/>
    </ligand>
</feature>
<comment type="catalytic activity">
    <reaction evidence="13 17">
        <text>ATP + H2O + phospholipidSide 1 = ADP + phosphate + phospholipidSide 2.</text>
        <dbReference type="EC" id="7.6.2.1"/>
    </reaction>
</comment>
<dbReference type="InterPro" id="IPR032631">
    <property type="entry name" value="P-type_ATPase_N"/>
</dbReference>
<dbReference type="EC" id="7.6.2.1" evidence="17"/>
<keyword evidence="5 17" id="KW-0812">Transmembrane</keyword>
<dbReference type="SFLD" id="SFLDS00003">
    <property type="entry name" value="Haloacid_Dehalogenase"/>
    <property type="match status" value="1"/>
</dbReference>
<dbReference type="SUPFAM" id="SSF81653">
    <property type="entry name" value="Calcium ATPase, transduction domain A"/>
    <property type="match status" value="1"/>
</dbReference>
<evidence type="ECO:0000256" key="5">
    <source>
        <dbReference type="ARBA" id="ARBA00022692"/>
    </source>
</evidence>
<evidence type="ECO:0000256" key="15">
    <source>
        <dbReference type="PIRSR" id="PIRSR606539-2"/>
    </source>
</evidence>
<evidence type="ECO:0000256" key="17">
    <source>
        <dbReference type="RuleBase" id="RU362033"/>
    </source>
</evidence>
<evidence type="ECO:0000256" key="12">
    <source>
        <dbReference type="ARBA" id="ARBA00023136"/>
    </source>
</evidence>
<evidence type="ECO:0000256" key="6">
    <source>
        <dbReference type="ARBA" id="ARBA00022723"/>
    </source>
</evidence>
<evidence type="ECO:0000256" key="4">
    <source>
        <dbReference type="ARBA" id="ARBA00022553"/>
    </source>
</evidence>
<evidence type="ECO:0000313" key="21">
    <source>
        <dbReference type="EMBL" id="KNC27437.1"/>
    </source>
</evidence>
<evidence type="ECO:0000259" key="20">
    <source>
        <dbReference type="Pfam" id="PF16212"/>
    </source>
</evidence>
<evidence type="ECO:0000256" key="2">
    <source>
        <dbReference type="ARBA" id="ARBA00004308"/>
    </source>
</evidence>
<evidence type="ECO:0000256" key="11">
    <source>
        <dbReference type="ARBA" id="ARBA00022989"/>
    </source>
</evidence>
<evidence type="ECO:0000256" key="10">
    <source>
        <dbReference type="ARBA" id="ARBA00022967"/>
    </source>
</evidence>
<dbReference type="SUPFAM" id="SSF81665">
    <property type="entry name" value="Calcium ATPase, transmembrane domain M"/>
    <property type="match status" value="1"/>
</dbReference>
<evidence type="ECO:0000256" key="9">
    <source>
        <dbReference type="ARBA" id="ARBA00022842"/>
    </source>
</evidence>
<evidence type="ECO:0000256" key="16">
    <source>
        <dbReference type="PIRSR" id="PIRSR606539-3"/>
    </source>
</evidence>
<sequence length="1087" mass="124120">GSSSSKSSEHLRITIGGDDNRIKKKSPQLNRIKTTKYTLLTFLPINLYDQFRRAVYFYFLAVTIISFFVNSTISPLVSLIPLLFVMIVTGAKEAYDDFQRYKNDNLVNYSTVTVYRNGREQSIESRFICPGDLVVIRKDGDVPCDVVILYSTDVHGKCHVTTANLDGETNLKTLMVPRGLKSNGIENISNIGIIECERPKSDLYSFMGKIELNESNSVIPLSEENLLLRGSKIKNTDKVIGCAVYTGMSTKLQLNSRYTGNKSASSEIYINKFLIFLVVIMIVACFILYMLGRYEELNVVPLMDYLGPPIRVNEITNIIEDFLAFLILFNYMVPISMYMNIELYRIFNAFFIQQDLQLYDAETDQRAVVNSSNLNEDLGQINILFSDKTGTLTKNEMIFQQCSINGRKYMYRYGYLEDQETLVRWEMNGSDDVSKNSFENICFLMVIWEDQVLLVCLELDGSDDRLEITKKPKLEFFKALGLCHTVQIAQTTREIDNNITHTNSPQYQASSPDEKALLEACSNLGLHYLDDDNDVIKLKILNSKQPENSEILEFKRLHTLEFTSERKRMSVIISDEKERKWLYTKGAENVVFTLCGEKSKDLILRTNQHITEFALQGLRTLAIARRFIPDEEYEEFLNDLRQAQLAFDKRKELMENCYKSIECDLELLGATAVEDALQYQVTETLWSLQRAGIKIWVLTGDKVETAVNIALACGHITPDSYRHFILECQTKQEFLNSLEDIKDKTNIALIMDGISLSVALSLAPDEFRAMALKCSAVLCCRLNPLQKSEVVSLIKQEKGYLTAAVGDGANDVSMIQEADVGIGIMGKEGLQAARCSDFSIAKFFMLQRLLLVHGHYNTARLSFLVLFYCYKNILITGIMVMFQLYDLYSSTSVYHFLYLWMFDVIYISFSFTFLAISEKPYTEEVLLGKNCQNRQVRWSVFLRWILNGAFHSIIVFYFAYFFLTLNNVILNNGQTAEFYIFGSILIQLVVVVGNLKLLLESNYLSYVYIIIIVASFLGFIVSTVIYNFIDFPNNPGLFHAYNRLFCSLPAWLFTVVTAAACLVPDYTLKVIRAIFIKTHSNKTDITA</sequence>
<feature type="binding site" evidence="15">
    <location>
        <position position="388"/>
    </location>
    <ligand>
        <name>ATP</name>
        <dbReference type="ChEBI" id="CHEBI:30616"/>
    </ligand>
</feature>
<dbReference type="InterPro" id="IPR023298">
    <property type="entry name" value="ATPase_P-typ_TM_dom_sf"/>
</dbReference>
<feature type="active site" description="4-aspartylphosphate intermediate" evidence="14">
    <location>
        <position position="387"/>
    </location>
</feature>
<feature type="binding site" evidence="15">
    <location>
        <position position="387"/>
    </location>
    <ligand>
        <name>ATP</name>
        <dbReference type="ChEBI" id="CHEBI:30616"/>
    </ligand>
</feature>
<evidence type="ECO:0000259" key="19">
    <source>
        <dbReference type="Pfam" id="PF16209"/>
    </source>
</evidence>
<dbReference type="SFLD" id="SFLDG00002">
    <property type="entry name" value="C1.7:_P-type_atpase_like"/>
    <property type="match status" value="1"/>
</dbReference>
<dbReference type="OrthoDB" id="377733at2759"/>
<dbReference type="GO" id="GO:0045332">
    <property type="term" value="P:phospholipid translocation"/>
    <property type="evidence" value="ECO:0007669"/>
    <property type="project" value="TreeGrafter"/>
</dbReference>
<feature type="non-terminal residue" evidence="21">
    <location>
        <position position="1"/>
    </location>
</feature>
<name>A0A0L0C5C0_LUCCU</name>
<feature type="binding site" evidence="15">
    <location>
        <position position="811"/>
    </location>
    <ligand>
        <name>ATP</name>
        <dbReference type="ChEBI" id="CHEBI:30616"/>
    </ligand>
</feature>
<dbReference type="SFLD" id="SFLDF00027">
    <property type="entry name" value="p-type_atpase"/>
    <property type="match status" value="1"/>
</dbReference>
<evidence type="ECO:0000256" key="7">
    <source>
        <dbReference type="ARBA" id="ARBA00022741"/>
    </source>
</evidence>
<dbReference type="Pfam" id="PF00122">
    <property type="entry name" value="E1-E2_ATPase"/>
    <property type="match status" value="1"/>
</dbReference>
<dbReference type="AlphaFoldDB" id="A0A0L0C5C0"/>
<evidence type="ECO:0000259" key="18">
    <source>
        <dbReference type="Pfam" id="PF00122"/>
    </source>
</evidence>
<dbReference type="Gene3D" id="3.40.50.1000">
    <property type="entry name" value="HAD superfamily/HAD-like"/>
    <property type="match status" value="1"/>
</dbReference>
<evidence type="ECO:0000256" key="3">
    <source>
        <dbReference type="ARBA" id="ARBA00008109"/>
    </source>
</evidence>
<feature type="domain" description="P-type ATPase A" evidence="18">
    <location>
        <begin position="110"/>
        <end position="252"/>
    </location>
</feature>
<dbReference type="Gene3D" id="2.70.150.10">
    <property type="entry name" value="Calcium-transporting ATPase, cytoplasmic transduction domain A"/>
    <property type="match status" value="1"/>
</dbReference>
<keyword evidence="9 16" id="KW-0460">Magnesium</keyword>
<feature type="binding site" evidence="15">
    <location>
        <position position="585"/>
    </location>
    <ligand>
        <name>ATP</name>
        <dbReference type="ChEBI" id="CHEBI:30616"/>
    </ligand>
</feature>
<keyword evidence="7 15" id="KW-0547">Nucleotide-binding</keyword>
<dbReference type="GO" id="GO:0140326">
    <property type="term" value="F:ATPase-coupled intramembrane lipid transporter activity"/>
    <property type="evidence" value="ECO:0007669"/>
    <property type="project" value="UniProtKB-EC"/>
</dbReference>
<keyword evidence="11 17" id="KW-1133">Transmembrane helix</keyword>
<feature type="binding site" evidence="15">
    <location>
        <position position="514"/>
    </location>
    <ligand>
        <name>ATP</name>
        <dbReference type="ChEBI" id="CHEBI:30616"/>
    </ligand>
</feature>
<dbReference type="InterPro" id="IPR023214">
    <property type="entry name" value="HAD_sf"/>
</dbReference>
<feature type="transmembrane region" description="Helical" evidence="17">
    <location>
        <begin position="322"/>
        <end position="341"/>
    </location>
</feature>
<evidence type="ECO:0000256" key="14">
    <source>
        <dbReference type="PIRSR" id="PIRSR606539-1"/>
    </source>
</evidence>
<dbReference type="InterPro" id="IPR044492">
    <property type="entry name" value="P_typ_ATPase_HD_dom"/>
</dbReference>
<keyword evidence="22" id="KW-1185">Reference proteome</keyword>
<dbReference type="PANTHER" id="PTHR24092">
    <property type="entry name" value="PROBABLE PHOSPHOLIPID-TRANSPORTING ATPASE"/>
    <property type="match status" value="1"/>
</dbReference>
<feature type="domain" description="P-type ATPase C-terminal" evidence="20">
    <location>
        <begin position="833"/>
        <end position="1077"/>
    </location>
</feature>
<comment type="similarity">
    <text evidence="3 17">Belongs to the cation transport ATPase (P-type) (TC 3.A.3) family. Type IV subfamily.</text>
</comment>
<accession>A0A0L0C5C0</accession>
<dbReference type="InterPro" id="IPR059000">
    <property type="entry name" value="ATPase_P-type_domA"/>
</dbReference>
<comment type="cofactor">
    <cofactor evidence="16">
        <name>Mg(2+)</name>
        <dbReference type="ChEBI" id="CHEBI:18420"/>
    </cofactor>
</comment>
<reference evidence="21 22" key="1">
    <citation type="journal article" date="2015" name="Nat. Commun.">
        <title>Lucilia cuprina genome unlocks parasitic fly biology to underpin future interventions.</title>
        <authorList>
            <person name="Anstead C.A."/>
            <person name="Korhonen P.K."/>
            <person name="Young N.D."/>
            <person name="Hall R.S."/>
            <person name="Jex A.R."/>
            <person name="Murali S.C."/>
            <person name="Hughes D.S."/>
            <person name="Lee S.F."/>
            <person name="Perry T."/>
            <person name="Stroehlein A.J."/>
            <person name="Ansell B.R."/>
            <person name="Breugelmans B."/>
            <person name="Hofmann A."/>
            <person name="Qu J."/>
            <person name="Dugan S."/>
            <person name="Lee S.L."/>
            <person name="Chao H."/>
            <person name="Dinh H."/>
            <person name="Han Y."/>
            <person name="Doddapaneni H.V."/>
            <person name="Worley K.C."/>
            <person name="Muzny D.M."/>
            <person name="Ioannidis P."/>
            <person name="Waterhouse R.M."/>
            <person name="Zdobnov E.M."/>
            <person name="James P.J."/>
            <person name="Bagnall N.H."/>
            <person name="Kotze A.C."/>
            <person name="Gibbs R.A."/>
            <person name="Richards S."/>
            <person name="Batterham P."/>
            <person name="Gasser R.B."/>
        </authorList>
    </citation>
    <scope>NUCLEOTIDE SEQUENCE [LARGE SCALE GENOMIC DNA]</scope>
    <source>
        <strain evidence="21 22">LS</strain>
        <tissue evidence="21">Full body</tissue>
    </source>
</reference>
<feature type="transmembrane region" description="Helical" evidence="17">
    <location>
        <begin position="1049"/>
        <end position="1068"/>
    </location>
</feature>
<dbReference type="NCBIfam" id="TIGR01494">
    <property type="entry name" value="ATPase_P-type"/>
    <property type="match status" value="2"/>
</dbReference>
<dbReference type="GO" id="GO:0000287">
    <property type="term" value="F:magnesium ion binding"/>
    <property type="evidence" value="ECO:0007669"/>
    <property type="project" value="UniProtKB-UniRule"/>
</dbReference>
<comment type="caution">
    <text evidence="21">The sequence shown here is derived from an EMBL/GenBank/DDBJ whole genome shotgun (WGS) entry which is preliminary data.</text>
</comment>
<dbReference type="SUPFAM" id="SSF81660">
    <property type="entry name" value="Metal cation-transporting ATPase, ATP-binding domain N"/>
    <property type="match status" value="1"/>
</dbReference>
<dbReference type="STRING" id="7375.A0A0L0C5C0"/>
<dbReference type="GO" id="GO:0005886">
    <property type="term" value="C:plasma membrane"/>
    <property type="evidence" value="ECO:0007669"/>
    <property type="project" value="TreeGrafter"/>
</dbReference>
<comment type="subcellular location">
    <subcellularLocation>
        <location evidence="2">Endomembrane system</location>
    </subcellularLocation>
    <subcellularLocation>
        <location evidence="1 17">Membrane</location>
        <topology evidence="1 17">Multi-pass membrane protein</topology>
    </subcellularLocation>
</comment>
<feature type="transmembrane region" description="Helical" evidence="17">
    <location>
        <begin position="978"/>
        <end position="999"/>
    </location>
</feature>
<dbReference type="InterPro" id="IPR032630">
    <property type="entry name" value="P_typ_ATPase_c"/>
</dbReference>
<dbReference type="GO" id="GO:0005783">
    <property type="term" value="C:endoplasmic reticulum"/>
    <property type="evidence" value="ECO:0007669"/>
    <property type="project" value="TreeGrafter"/>
</dbReference>
<dbReference type="InterPro" id="IPR006539">
    <property type="entry name" value="P-type_ATPase_IV"/>
</dbReference>
<keyword evidence="10 17" id="KW-1278">Translocase</keyword>
<feature type="binding site" evidence="16">
    <location>
        <position position="807"/>
    </location>
    <ligand>
        <name>Mg(2+)</name>
        <dbReference type="ChEBI" id="CHEBI:18420"/>
    </ligand>
</feature>
<dbReference type="PRINTS" id="PR00119">
    <property type="entry name" value="CATATPASE"/>
</dbReference>
<dbReference type="Gene3D" id="3.40.1110.10">
    <property type="entry name" value="Calcium-transporting ATPase, cytoplasmic domain N"/>
    <property type="match status" value="1"/>
</dbReference>
<dbReference type="GO" id="GO:0005524">
    <property type="term" value="F:ATP binding"/>
    <property type="evidence" value="ECO:0007669"/>
    <property type="project" value="UniProtKB-UniRule"/>
</dbReference>
<feature type="binding site" evidence="15">
    <location>
        <position position="810"/>
    </location>
    <ligand>
        <name>ATP</name>
        <dbReference type="ChEBI" id="CHEBI:30616"/>
    </ligand>
</feature>
<feature type="binding site" evidence="15">
    <location>
        <position position="781"/>
    </location>
    <ligand>
        <name>ATP</name>
        <dbReference type="ChEBI" id="CHEBI:30616"/>
    </ligand>
</feature>
<evidence type="ECO:0000256" key="13">
    <source>
        <dbReference type="ARBA" id="ARBA00034036"/>
    </source>
</evidence>
<feature type="transmembrane region" description="Helical" evidence="17">
    <location>
        <begin position="863"/>
        <end position="885"/>
    </location>
</feature>
<feature type="transmembrane region" description="Helical" evidence="17">
    <location>
        <begin position="55"/>
        <end position="73"/>
    </location>
</feature>
<feature type="binding site" evidence="16">
    <location>
        <position position="387"/>
    </location>
    <ligand>
        <name>Mg(2+)</name>
        <dbReference type="ChEBI" id="CHEBI:18420"/>
    </ligand>
</feature>
<proteinExistence type="inferred from homology"/>
<feature type="transmembrane region" description="Helical" evidence="17">
    <location>
        <begin position="273"/>
        <end position="292"/>
    </location>
</feature>
<keyword evidence="12 17" id="KW-0472">Membrane</keyword>
<dbReference type="EMBL" id="JRES01000902">
    <property type="protein sequence ID" value="KNC27437.1"/>
    <property type="molecule type" value="Genomic_DNA"/>
</dbReference>
<feature type="binding site" evidence="15">
    <location>
        <position position="389"/>
    </location>
    <ligand>
        <name>ATP</name>
        <dbReference type="ChEBI" id="CHEBI:30616"/>
    </ligand>
</feature>
<evidence type="ECO:0000256" key="1">
    <source>
        <dbReference type="ARBA" id="ARBA00004141"/>
    </source>
</evidence>
<dbReference type="FunFam" id="3.40.1110.10:FF:000087">
    <property type="entry name" value="Phospholipid-transporting ATPase"/>
    <property type="match status" value="1"/>
</dbReference>
<dbReference type="Pfam" id="PF16209">
    <property type="entry name" value="PhoLip_ATPase_N"/>
    <property type="match status" value="1"/>
</dbReference>
<organism evidence="21 22">
    <name type="scientific">Lucilia cuprina</name>
    <name type="common">Green bottle fly</name>
    <name type="synonym">Australian sheep blowfly</name>
    <dbReference type="NCBI Taxonomy" id="7375"/>
    <lineage>
        <taxon>Eukaryota</taxon>
        <taxon>Metazoa</taxon>
        <taxon>Ecdysozoa</taxon>
        <taxon>Arthropoda</taxon>
        <taxon>Hexapoda</taxon>
        <taxon>Insecta</taxon>
        <taxon>Pterygota</taxon>
        <taxon>Neoptera</taxon>
        <taxon>Endopterygota</taxon>
        <taxon>Diptera</taxon>
        <taxon>Brachycera</taxon>
        <taxon>Muscomorpha</taxon>
        <taxon>Oestroidea</taxon>
        <taxon>Calliphoridae</taxon>
        <taxon>Luciliinae</taxon>
        <taxon>Lucilia</taxon>
    </lineage>
</organism>
<dbReference type="InterPro" id="IPR001757">
    <property type="entry name" value="P_typ_ATPase"/>
</dbReference>
<feature type="binding site" evidence="16">
    <location>
        <position position="811"/>
    </location>
    <ligand>
        <name>Mg(2+)</name>
        <dbReference type="ChEBI" id="CHEBI:18420"/>
    </ligand>
</feature>
<dbReference type="SUPFAM" id="SSF56784">
    <property type="entry name" value="HAD-like"/>
    <property type="match status" value="1"/>
</dbReference>
<dbReference type="GO" id="GO:0016887">
    <property type="term" value="F:ATP hydrolysis activity"/>
    <property type="evidence" value="ECO:0007669"/>
    <property type="project" value="InterPro"/>
</dbReference>
<feature type="binding site" evidence="15">
    <location>
        <position position="699"/>
    </location>
    <ligand>
        <name>ATP</name>
        <dbReference type="ChEBI" id="CHEBI:30616"/>
    </ligand>
</feature>
<dbReference type="InterPro" id="IPR008250">
    <property type="entry name" value="ATPase_P-typ_transduc_dom_A_sf"/>
</dbReference>
<dbReference type="Pfam" id="PF13246">
    <property type="entry name" value="Cation_ATPase"/>
    <property type="match status" value="1"/>
</dbReference>